<feature type="transmembrane region" description="Helical" evidence="5">
    <location>
        <begin position="327"/>
        <end position="358"/>
    </location>
</feature>
<dbReference type="AlphaFoldDB" id="A0AAW4X1T0"/>
<feature type="transmembrane region" description="Helical" evidence="5">
    <location>
        <begin position="132"/>
        <end position="154"/>
    </location>
</feature>
<dbReference type="RefSeq" id="WP_229346475.1">
    <property type="nucleotide sequence ID" value="NZ_JAJFAT010000017.1"/>
</dbReference>
<protein>
    <submittedName>
        <fullName evidence="7">SulP family inorganic anion transporter</fullName>
    </submittedName>
</protein>
<dbReference type="CDD" id="cd07042">
    <property type="entry name" value="STAS_SulP_like_sulfate_transporter"/>
    <property type="match status" value="1"/>
</dbReference>
<keyword evidence="2 5" id="KW-0812">Transmembrane</keyword>
<dbReference type="Gene3D" id="3.30.750.24">
    <property type="entry name" value="STAS domain"/>
    <property type="match status" value="1"/>
</dbReference>
<feature type="transmembrane region" description="Helical" evidence="5">
    <location>
        <begin position="174"/>
        <end position="192"/>
    </location>
</feature>
<dbReference type="PANTHER" id="PTHR11814">
    <property type="entry name" value="SULFATE TRANSPORTER"/>
    <property type="match status" value="1"/>
</dbReference>
<gene>
    <name evidence="7" type="ORF">LJ207_10605</name>
</gene>
<evidence type="ECO:0000256" key="2">
    <source>
        <dbReference type="ARBA" id="ARBA00022692"/>
    </source>
</evidence>
<feature type="transmembrane region" description="Helical" evidence="5">
    <location>
        <begin position="71"/>
        <end position="89"/>
    </location>
</feature>
<feature type="transmembrane region" description="Helical" evidence="5">
    <location>
        <begin position="46"/>
        <end position="64"/>
    </location>
</feature>
<feature type="transmembrane region" description="Helical" evidence="5">
    <location>
        <begin position="20"/>
        <end position="40"/>
    </location>
</feature>
<dbReference type="InterPro" id="IPR001902">
    <property type="entry name" value="SLC26A/SulP_fam"/>
</dbReference>
<evidence type="ECO:0000256" key="5">
    <source>
        <dbReference type="SAM" id="Phobius"/>
    </source>
</evidence>
<feature type="transmembrane region" description="Helical" evidence="5">
    <location>
        <begin position="95"/>
        <end position="120"/>
    </location>
</feature>
<keyword evidence="4 5" id="KW-0472">Membrane</keyword>
<dbReference type="Proteomes" id="UP001199296">
    <property type="component" value="Unassembled WGS sequence"/>
</dbReference>
<keyword evidence="3 5" id="KW-1133">Transmembrane helix</keyword>
<dbReference type="InterPro" id="IPR002645">
    <property type="entry name" value="STAS_dom"/>
</dbReference>
<sequence>MIVNKFLLNNYTFKYFRKDLKAGLSVAAISLPQVMAYSMIAGLNPIYGIYTFIVSTIISTFTGVSSYMIVGPTNIVAVTIAGALNSLSITEPTNYLQGVLLITFIAGFIQILIGVFKLGYLVNFVSNSVISGLTYGVALIILTGQTIKFLGLKVETGNNVIMTFYNILTHIGQTNWYSFLLGVSSIIVIILSKKFFPKLPSYLVAVVIAILSVYLFDLTGKLEIVGSMQSSIPRFSFFEFDLDLMLKILSSAFSLAIISCVQILSIVKIMEKKAGEKAQINKEFIGQGITNIVCSFFNSFAITGSFTKSFANYEAGAKTRNSQLISGVTVLFLIVLLAPVVRYIPIPTLAGIVIYVALKMFNIKEIKKNVLTTKFDAILFAMTFVTTILTPRLDYAVYFGAMISAILVLNNTSTLEYSHISYNKNNDQFESYQNIENMESEDYTIINLTGTMHFNSANYLKEKLIKSYEKDQNFIIRMRRINNIDLTVIEELDKFIDKVQKENGRVILCGMYDQLYDSLKAYGIIDKINEEDVKFYNEKLFHSTKKAIKEVTDTR</sequence>
<comment type="caution">
    <text evidence="7">The sequence shown here is derived from an EMBL/GenBank/DDBJ whole genome shotgun (WGS) entry which is preliminary data.</text>
</comment>
<feature type="transmembrane region" description="Helical" evidence="5">
    <location>
        <begin position="288"/>
        <end position="307"/>
    </location>
</feature>
<dbReference type="SUPFAM" id="SSF52091">
    <property type="entry name" value="SpoIIaa-like"/>
    <property type="match status" value="1"/>
</dbReference>
<reference evidence="7 8" key="1">
    <citation type="submission" date="2021-10" db="EMBL/GenBank/DDBJ databases">
        <authorList>
            <person name="Grouzdev D.S."/>
            <person name="Pantiukh K.S."/>
            <person name="Krutkina M.S."/>
        </authorList>
    </citation>
    <scope>NUCLEOTIDE SEQUENCE [LARGE SCALE GENOMIC DNA]</scope>
    <source>
        <strain evidence="7 8">Z-7514</strain>
    </source>
</reference>
<feature type="domain" description="STAS" evidence="6">
    <location>
        <begin position="433"/>
        <end position="551"/>
    </location>
</feature>
<feature type="transmembrane region" description="Helical" evidence="5">
    <location>
        <begin position="370"/>
        <end position="389"/>
    </location>
</feature>
<organism evidence="7 8">
    <name type="scientific">Halanaerobium polyolivorans</name>
    <dbReference type="NCBI Taxonomy" id="2886943"/>
    <lineage>
        <taxon>Bacteria</taxon>
        <taxon>Bacillati</taxon>
        <taxon>Bacillota</taxon>
        <taxon>Clostridia</taxon>
        <taxon>Halanaerobiales</taxon>
        <taxon>Halanaerobiaceae</taxon>
        <taxon>Halanaerobium</taxon>
    </lineage>
</organism>
<dbReference type="InterPro" id="IPR036513">
    <property type="entry name" value="STAS_dom_sf"/>
</dbReference>
<dbReference type="GO" id="GO:0016020">
    <property type="term" value="C:membrane"/>
    <property type="evidence" value="ECO:0007669"/>
    <property type="project" value="UniProtKB-SubCell"/>
</dbReference>
<comment type="subcellular location">
    <subcellularLocation>
        <location evidence="1">Membrane</location>
        <topology evidence="1">Multi-pass membrane protein</topology>
    </subcellularLocation>
</comment>
<dbReference type="InterPro" id="IPR011547">
    <property type="entry name" value="SLC26A/SulP_dom"/>
</dbReference>
<evidence type="ECO:0000256" key="1">
    <source>
        <dbReference type="ARBA" id="ARBA00004141"/>
    </source>
</evidence>
<feature type="transmembrane region" description="Helical" evidence="5">
    <location>
        <begin position="199"/>
        <end position="216"/>
    </location>
</feature>
<accession>A0AAW4X1T0</accession>
<dbReference type="PROSITE" id="PS50801">
    <property type="entry name" value="STAS"/>
    <property type="match status" value="1"/>
</dbReference>
<evidence type="ECO:0000313" key="7">
    <source>
        <dbReference type="EMBL" id="MCC3145774.1"/>
    </source>
</evidence>
<dbReference type="Pfam" id="PF00916">
    <property type="entry name" value="Sulfate_transp"/>
    <property type="match status" value="1"/>
</dbReference>
<name>A0AAW4X1T0_9FIRM</name>
<feature type="transmembrane region" description="Helical" evidence="5">
    <location>
        <begin position="244"/>
        <end position="267"/>
    </location>
</feature>
<proteinExistence type="predicted"/>
<evidence type="ECO:0000313" key="8">
    <source>
        <dbReference type="Proteomes" id="UP001199296"/>
    </source>
</evidence>
<evidence type="ECO:0000259" key="6">
    <source>
        <dbReference type="PROSITE" id="PS50801"/>
    </source>
</evidence>
<dbReference type="Pfam" id="PF01740">
    <property type="entry name" value="STAS"/>
    <property type="match status" value="1"/>
</dbReference>
<keyword evidence="8" id="KW-1185">Reference proteome</keyword>
<evidence type="ECO:0000256" key="3">
    <source>
        <dbReference type="ARBA" id="ARBA00022989"/>
    </source>
</evidence>
<dbReference type="EMBL" id="JAJFAT010000017">
    <property type="protein sequence ID" value="MCC3145774.1"/>
    <property type="molecule type" value="Genomic_DNA"/>
</dbReference>
<evidence type="ECO:0000256" key="4">
    <source>
        <dbReference type="ARBA" id="ARBA00023136"/>
    </source>
</evidence>
<dbReference type="GO" id="GO:0055085">
    <property type="term" value="P:transmembrane transport"/>
    <property type="evidence" value="ECO:0007669"/>
    <property type="project" value="InterPro"/>
</dbReference>